<reference evidence="1 2" key="1">
    <citation type="submission" date="2019-02" db="EMBL/GenBank/DDBJ databases">
        <title>The genomic architecture of introgression among sibling species of bacteria.</title>
        <authorList>
            <person name="Cavassim M.I.A."/>
            <person name="Moeskjaer S."/>
            <person name="Moslemi C."/>
            <person name="Fields B."/>
            <person name="Bachmann A."/>
            <person name="Vilhjalmsson B."/>
            <person name="Schierup M.H."/>
            <person name="Young J.P.W."/>
            <person name="Andersen S.U."/>
        </authorList>
    </citation>
    <scope>NUCLEOTIDE SEQUENCE [LARGE SCALE GENOMIC DNA]</scope>
    <source>
        <strain evidence="1 2">SM151B</strain>
    </source>
</reference>
<name>A0ABD7PNB1_RHILE</name>
<dbReference type="AlphaFoldDB" id="A0ABD7PNB1"/>
<comment type="caution">
    <text evidence="1">The sequence shown here is derived from an EMBL/GenBank/DDBJ whole genome shotgun (WGS) entry which is preliminary data.</text>
</comment>
<sequence length="88" mass="9554">MIGAEGHRNIGLKECNSSKDNFGGNLENRMNLVVRLLRGNENVSAPAAAPCLNRRMISVFQPGPVGVAQRNFSKGAARFCAQKLRKIS</sequence>
<accession>A0ABD7PNB1</accession>
<evidence type="ECO:0000313" key="1">
    <source>
        <dbReference type="EMBL" id="TAW28649.1"/>
    </source>
</evidence>
<gene>
    <name evidence="1" type="ORF">ELI19_03620</name>
</gene>
<organism evidence="1 2">
    <name type="scientific">Rhizobium leguminosarum</name>
    <dbReference type="NCBI Taxonomy" id="384"/>
    <lineage>
        <taxon>Bacteria</taxon>
        <taxon>Pseudomonadati</taxon>
        <taxon>Pseudomonadota</taxon>
        <taxon>Alphaproteobacteria</taxon>
        <taxon>Hyphomicrobiales</taxon>
        <taxon>Rhizobiaceae</taxon>
        <taxon>Rhizobium/Agrobacterium group</taxon>
        <taxon>Rhizobium</taxon>
    </lineage>
</organism>
<evidence type="ECO:0000313" key="2">
    <source>
        <dbReference type="Proteomes" id="UP000292036"/>
    </source>
</evidence>
<dbReference type="RefSeq" id="WP_130667518.1">
    <property type="nucleotide sequence ID" value="NZ_SIOH01000001.1"/>
</dbReference>
<proteinExistence type="predicted"/>
<protein>
    <submittedName>
        <fullName evidence="1">Uncharacterized protein</fullName>
    </submittedName>
</protein>
<dbReference type="EMBL" id="SIPS01000001">
    <property type="protein sequence ID" value="TAW28649.1"/>
    <property type="molecule type" value="Genomic_DNA"/>
</dbReference>
<dbReference type="Proteomes" id="UP000292036">
    <property type="component" value="Unassembled WGS sequence"/>
</dbReference>